<gene>
    <name evidence="2" type="ORF">SDRG_13355</name>
</gene>
<evidence type="ECO:0000256" key="1">
    <source>
        <dbReference type="SAM" id="MobiDB-lite"/>
    </source>
</evidence>
<dbReference type="VEuPathDB" id="FungiDB:SDRG_13355"/>
<feature type="region of interest" description="Disordered" evidence="1">
    <location>
        <begin position="90"/>
        <end position="134"/>
    </location>
</feature>
<dbReference type="RefSeq" id="XP_008617659.1">
    <property type="nucleotide sequence ID" value="XM_008619437.1"/>
</dbReference>
<accession>T0RGK4</accession>
<dbReference type="STRING" id="1156394.T0RGK4"/>
<dbReference type="InterPro" id="IPR010736">
    <property type="entry name" value="SHIPPO-rpt"/>
</dbReference>
<dbReference type="PANTHER" id="PTHR21580">
    <property type="entry name" value="SHIPPO-1-RELATED"/>
    <property type="match status" value="1"/>
</dbReference>
<feature type="region of interest" description="Disordered" evidence="1">
    <location>
        <begin position="178"/>
        <end position="236"/>
    </location>
</feature>
<feature type="compositionally biased region" description="Basic and acidic residues" evidence="1">
    <location>
        <begin position="250"/>
        <end position="260"/>
    </location>
</feature>
<feature type="region of interest" description="Disordered" evidence="1">
    <location>
        <begin position="249"/>
        <end position="331"/>
    </location>
</feature>
<dbReference type="Pfam" id="PF07004">
    <property type="entry name" value="SHIPPO-rpt"/>
    <property type="match status" value="4"/>
</dbReference>
<dbReference type="OrthoDB" id="406368at2759"/>
<feature type="region of interest" description="Disordered" evidence="1">
    <location>
        <begin position="1"/>
        <end position="34"/>
    </location>
</feature>
<proteinExistence type="predicted"/>
<evidence type="ECO:0000313" key="3">
    <source>
        <dbReference type="Proteomes" id="UP000030762"/>
    </source>
</evidence>
<dbReference type="GeneID" id="19954082"/>
<feature type="compositionally biased region" description="Polar residues" evidence="1">
    <location>
        <begin position="400"/>
        <end position="411"/>
    </location>
</feature>
<organism evidence="2 3">
    <name type="scientific">Saprolegnia diclina (strain VS20)</name>
    <dbReference type="NCBI Taxonomy" id="1156394"/>
    <lineage>
        <taxon>Eukaryota</taxon>
        <taxon>Sar</taxon>
        <taxon>Stramenopiles</taxon>
        <taxon>Oomycota</taxon>
        <taxon>Saprolegniomycetes</taxon>
        <taxon>Saprolegniales</taxon>
        <taxon>Saprolegniaceae</taxon>
        <taxon>Saprolegnia</taxon>
    </lineage>
</organism>
<dbReference type="PANTHER" id="PTHR21580:SF28">
    <property type="entry name" value="BOREALIN N-TERMINAL DOMAIN-CONTAINING PROTEIN-RELATED"/>
    <property type="match status" value="1"/>
</dbReference>
<evidence type="ECO:0008006" key="4">
    <source>
        <dbReference type="Google" id="ProtNLM"/>
    </source>
</evidence>
<feature type="compositionally biased region" description="Low complexity" evidence="1">
    <location>
        <begin position="7"/>
        <end position="26"/>
    </location>
</feature>
<dbReference type="EMBL" id="JH767190">
    <property type="protein sequence ID" value="EQC28842.1"/>
    <property type="molecule type" value="Genomic_DNA"/>
</dbReference>
<name>T0RGK4_SAPDV</name>
<dbReference type="OMA" id="NDPRHAL"/>
<feature type="compositionally biased region" description="Basic and acidic residues" evidence="1">
    <location>
        <begin position="214"/>
        <end position="224"/>
    </location>
</feature>
<feature type="compositionally biased region" description="Basic and acidic residues" evidence="1">
    <location>
        <begin position="196"/>
        <end position="205"/>
    </location>
</feature>
<dbReference type="AlphaFoldDB" id="T0RGK4"/>
<feature type="region of interest" description="Disordered" evidence="1">
    <location>
        <begin position="397"/>
        <end position="434"/>
    </location>
</feature>
<reference evidence="2 3" key="1">
    <citation type="submission" date="2012-04" db="EMBL/GenBank/DDBJ databases">
        <title>The Genome Sequence of Saprolegnia declina VS20.</title>
        <authorList>
            <consortium name="The Broad Institute Genome Sequencing Platform"/>
            <person name="Russ C."/>
            <person name="Nusbaum C."/>
            <person name="Tyler B."/>
            <person name="van West P."/>
            <person name="Dieguez-Uribeondo J."/>
            <person name="de Bruijn I."/>
            <person name="Tripathy S."/>
            <person name="Jiang R."/>
            <person name="Young S.K."/>
            <person name="Zeng Q."/>
            <person name="Gargeya S."/>
            <person name="Fitzgerald M."/>
            <person name="Haas B."/>
            <person name="Abouelleil A."/>
            <person name="Alvarado L."/>
            <person name="Arachchi H.M."/>
            <person name="Berlin A."/>
            <person name="Chapman S.B."/>
            <person name="Goldberg J."/>
            <person name="Griggs A."/>
            <person name="Gujja S."/>
            <person name="Hansen M."/>
            <person name="Howarth C."/>
            <person name="Imamovic A."/>
            <person name="Larimer J."/>
            <person name="McCowen C."/>
            <person name="Montmayeur A."/>
            <person name="Murphy C."/>
            <person name="Neiman D."/>
            <person name="Pearson M."/>
            <person name="Priest M."/>
            <person name="Roberts A."/>
            <person name="Saif S."/>
            <person name="Shea T."/>
            <person name="Sisk P."/>
            <person name="Sykes S."/>
            <person name="Wortman J."/>
            <person name="Nusbaum C."/>
            <person name="Birren B."/>
        </authorList>
    </citation>
    <scope>NUCLEOTIDE SEQUENCE [LARGE SCALE GENOMIC DNA]</scope>
    <source>
        <strain evidence="2 3">VS20</strain>
    </source>
</reference>
<dbReference type="InParanoid" id="T0RGK4"/>
<evidence type="ECO:0000313" key="2">
    <source>
        <dbReference type="EMBL" id="EQC28842.1"/>
    </source>
</evidence>
<dbReference type="Proteomes" id="UP000030762">
    <property type="component" value="Unassembled WGS sequence"/>
</dbReference>
<keyword evidence="3" id="KW-1185">Reference proteome</keyword>
<protein>
    <recommendedName>
        <fullName evidence="4">Sperm-tail PG-rich repeat-containing protein 2</fullName>
    </recommendedName>
</protein>
<dbReference type="eggNOG" id="ENOG502QT7V">
    <property type="taxonomic scope" value="Eukaryota"/>
</dbReference>
<sequence length="582" mass="62269">MAWCSRTARSTGPTGASTAATVGPGSYSASSTSYQPKPSFAAFGSSGAKQAATELLLRTPGPGAYENDRIAHVLAIAETKSSFFKSTSERSTAKLGLASTPGPGSYKGAEVSFTAGKRTKPLRRSSSTGAYPDHVAKSGKVKWVRVPTAPSIPNIGQSFGYEEGPKGQMIAQKPAHLGHSGRAEDLTGPGEYDPLDAIHRLDRPKGTNFAKSRTVRDKPIKKDAPGPGAYDPDMTPLTFAKPSAVFKSNLTREKAARPVRDATPIPGPGAYKQPVGIKPARKPEHLQFFGSTSSRFESEKLMAHPSPAYTPEPRPTLTHNGPARHAAPFASTQERFETTLTKEHFDVGPGSYEASSIVKELSHKTSGRAGVFGTTTRRFEAPKSSSDALLEKILEHSAGPVSSNQESTSPDNHAKKKTSSFASGTARFAGGKKDAAPCVGDYEISMSWDKPGGRSTFASHLTRDVSQKDKLAIPGPGAYSTPDVATLQKPQNRRGDVFVSTVHTVYAILFYQDALGAAFQEDAYAARQCGPRRVQPRHDRVGLESPDVQHYDCHRDGTTLGLRPRFQARTRCIGAPAHVLDK</sequence>
<dbReference type="InterPro" id="IPR051291">
    <property type="entry name" value="CIMAP"/>
</dbReference>